<evidence type="ECO:0000313" key="2">
    <source>
        <dbReference type="Proteomes" id="UP000008632"/>
    </source>
</evidence>
<organism evidence="1 2">
    <name type="scientific">Pseudoxanthomonas suwonensis (strain 11-1)</name>
    <dbReference type="NCBI Taxonomy" id="743721"/>
    <lineage>
        <taxon>Bacteria</taxon>
        <taxon>Pseudomonadati</taxon>
        <taxon>Pseudomonadota</taxon>
        <taxon>Gammaproteobacteria</taxon>
        <taxon>Lysobacterales</taxon>
        <taxon>Lysobacteraceae</taxon>
        <taxon>Pseudoxanthomonas</taxon>
    </lineage>
</organism>
<reference evidence="1 2" key="1">
    <citation type="submission" date="2011-01" db="EMBL/GenBank/DDBJ databases">
        <title>Complete sequence of Pseudoxanthomonas suwonensis 11-1.</title>
        <authorList>
            <consortium name="US DOE Joint Genome Institute"/>
            <person name="Lucas S."/>
            <person name="Copeland A."/>
            <person name="Lapidus A."/>
            <person name="Cheng J.-F."/>
            <person name="Goodwin L."/>
            <person name="Pitluck S."/>
            <person name="Teshima H."/>
            <person name="Detter J.C."/>
            <person name="Han C."/>
            <person name="Tapia R."/>
            <person name="Land M."/>
            <person name="Hauser L."/>
            <person name="Kyrpides N."/>
            <person name="Ivanova N."/>
            <person name="Ovchinnikova G."/>
            <person name="Siebers A.K."/>
            <person name="Allgaier M."/>
            <person name="Thelen M.P."/>
            <person name="Hugenholtz P."/>
            <person name="Gladden J."/>
            <person name="Woyke T."/>
        </authorList>
    </citation>
    <scope>NUCLEOTIDE SEQUENCE [LARGE SCALE GENOMIC DNA]</scope>
    <source>
        <strain evidence="2">11-1</strain>
    </source>
</reference>
<dbReference type="RefSeq" id="WP_013535854.1">
    <property type="nucleotide sequence ID" value="NC_014924.1"/>
</dbReference>
<evidence type="ECO:0000313" key="1">
    <source>
        <dbReference type="EMBL" id="ADV28027.1"/>
    </source>
</evidence>
<name>E6WV28_PSEUU</name>
<dbReference type="STRING" id="743721.Psesu_2192"/>
<protein>
    <recommendedName>
        <fullName evidence="3">BON domain-containing protein</fullName>
    </recommendedName>
</protein>
<dbReference type="EMBL" id="CP002446">
    <property type="protein sequence ID" value="ADV28027.1"/>
    <property type="molecule type" value="Genomic_DNA"/>
</dbReference>
<keyword evidence="2" id="KW-1185">Reference proteome</keyword>
<sequence>MHSDPGFLPDELCRRISALPWVKRCAVRLHEEGFHLSGIVLLDNASLGAEQAEEIRQLARSMNWRVDAVDVTLR</sequence>
<dbReference type="Proteomes" id="UP000008632">
    <property type="component" value="Chromosome"/>
</dbReference>
<dbReference type="HOGENOM" id="CLU_2685162_0_0_6"/>
<proteinExistence type="predicted"/>
<gene>
    <name evidence="1" type="ordered locus">Psesu_2192</name>
</gene>
<dbReference type="AlphaFoldDB" id="E6WV28"/>
<dbReference type="KEGG" id="psu:Psesu_2192"/>
<evidence type="ECO:0008006" key="3">
    <source>
        <dbReference type="Google" id="ProtNLM"/>
    </source>
</evidence>
<accession>E6WV28</accession>